<organism evidence="2 3">
    <name type="scientific">Roseovarius halotolerans</name>
    <dbReference type="NCBI Taxonomy" id="505353"/>
    <lineage>
        <taxon>Bacteria</taxon>
        <taxon>Pseudomonadati</taxon>
        <taxon>Pseudomonadota</taxon>
        <taxon>Alphaproteobacteria</taxon>
        <taxon>Rhodobacterales</taxon>
        <taxon>Roseobacteraceae</taxon>
        <taxon>Roseovarius</taxon>
    </lineage>
</organism>
<protein>
    <recommendedName>
        <fullName evidence="4">Porin domain-containing protein</fullName>
    </recommendedName>
</protein>
<reference evidence="2 3" key="1">
    <citation type="submission" date="2017-03" db="EMBL/GenBank/DDBJ databases">
        <authorList>
            <person name="Afonso C.L."/>
            <person name="Miller P.J."/>
            <person name="Scott M.A."/>
            <person name="Spackman E."/>
            <person name="Goraichik I."/>
            <person name="Dimitrov K.M."/>
            <person name="Suarez D.L."/>
            <person name="Swayne D.E."/>
        </authorList>
    </citation>
    <scope>NUCLEOTIDE SEQUENCE [LARGE SCALE GENOMIC DNA]</scope>
    <source>
        <strain evidence="2 3">CECT 8110</strain>
    </source>
</reference>
<accession>A0A1X6Z279</accession>
<keyword evidence="1" id="KW-0732">Signal</keyword>
<dbReference type="PROSITE" id="PS51257">
    <property type="entry name" value="PROKAR_LIPOPROTEIN"/>
    <property type="match status" value="1"/>
</dbReference>
<name>A0A1X6Z279_9RHOB</name>
<proteinExistence type="predicted"/>
<evidence type="ECO:0000256" key="1">
    <source>
        <dbReference type="SAM" id="SignalP"/>
    </source>
</evidence>
<evidence type="ECO:0008006" key="4">
    <source>
        <dbReference type="Google" id="ProtNLM"/>
    </source>
</evidence>
<gene>
    <name evidence="2" type="ORF">ROH8110_02014</name>
</gene>
<dbReference type="EMBL" id="FWFU01000002">
    <property type="protein sequence ID" value="SLN38316.1"/>
    <property type="molecule type" value="Genomic_DNA"/>
</dbReference>
<keyword evidence="3" id="KW-1185">Reference proteome</keyword>
<dbReference type="Proteomes" id="UP000193207">
    <property type="component" value="Unassembled WGS sequence"/>
</dbReference>
<evidence type="ECO:0000313" key="3">
    <source>
        <dbReference type="Proteomes" id="UP000193207"/>
    </source>
</evidence>
<feature type="signal peptide" evidence="1">
    <location>
        <begin position="1"/>
        <end position="24"/>
    </location>
</feature>
<evidence type="ECO:0000313" key="2">
    <source>
        <dbReference type="EMBL" id="SLN38316.1"/>
    </source>
</evidence>
<sequence length="464" mass="50094">MNKTRLVQAMVSGGLACAVVPAVAQDGATGMRVILGVEQEIEAGDNLALENPEEGATALSTTTLSLGLLSETSTQSLSLGLAGKLRFGELPSNSDIGTGFVEPSVSLSYGREGANSRLSMTGSYRETDAAFFEPLSSFADETGVIVLPTNFEDRRNTGTRQNYSFSTQFETGIDAPLGFVFDASVSGITYSDGAGATNDDSFRYAYGIESRLRLSPVSTAFVGYDFSHYESDDPADTERDTDIVEIGIAHELSERATIEAAIGYSQTEEEEFGIISKEDGLTGRLIYGLAMPNGTLNVSYRTTRDQNGARNFLRFGRALDLPLGSLSFNIGATQKESGDPKLIGGINWQHELPTGRITLSANRDVSVNEDDDERITTTAAFGYVYQINTLSSLAFDASFGLSEDEATSNDTRRTDLTASYNYALTPDWSLRTGIAYRVRDEDLVGTSDSTSVFVRIGRDFTLFQ</sequence>
<feature type="chain" id="PRO_5010865304" description="Porin domain-containing protein" evidence="1">
    <location>
        <begin position="25"/>
        <end position="464"/>
    </location>
</feature>
<dbReference type="AlphaFoldDB" id="A0A1X6Z279"/>
<dbReference type="SUPFAM" id="SSF56935">
    <property type="entry name" value="Porins"/>
    <property type="match status" value="2"/>
</dbReference>